<keyword evidence="2" id="KW-0418">Kinase</keyword>
<reference evidence="2" key="2">
    <citation type="submission" date="2021-09" db="EMBL/GenBank/DDBJ databases">
        <authorList>
            <person name="Gilroy R."/>
        </authorList>
    </citation>
    <scope>NUCLEOTIDE SEQUENCE</scope>
    <source>
        <strain evidence="2">CHK135-1449</strain>
    </source>
</reference>
<evidence type="ECO:0000259" key="1">
    <source>
        <dbReference type="PROSITE" id="PS50011"/>
    </source>
</evidence>
<feature type="domain" description="Protein kinase" evidence="1">
    <location>
        <begin position="14"/>
        <end position="267"/>
    </location>
</feature>
<dbReference type="EMBL" id="DYWX01000043">
    <property type="protein sequence ID" value="HJF27338.1"/>
    <property type="molecule type" value="Genomic_DNA"/>
</dbReference>
<name>A0A9D2URF7_ACILW</name>
<dbReference type="GO" id="GO:0005524">
    <property type="term" value="F:ATP binding"/>
    <property type="evidence" value="ECO:0007669"/>
    <property type="project" value="InterPro"/>
</dbReference>
<dbReference type="SMART" id="SM00220">
    <property type="entry name" value="S_TKc"/>
    <property type="match status" value="1"/>
</dbReference>
<evidence type="ECO:0000313" key="3">
    <source>
        <dbReference type="Proteomes" id="UP000787156"/>
    </source>
</evidence>
<gene>
    <name evidence="2" type="ORF">K8V79_03690</name>
</gene>
<keyword evidence="2" id="KW-0808">Transferase</keyword>
<dbReference type="InterPro" id="IPR000719">
    <property type="entry name" value="Prot_kinase_dom"/>
</dbReference>
<dbReference type="Pfam" id="PF00069">
    <property type="entry name" value="Pkinase"/>
    <property type="match status" value="1"/>
</dbReference>
<reference evidence="2" key="1">
    <citation type="journal article" date="2021" name="PeerJ">
        <title>Extensive microbial diversity within the chicken gut microbiome revealed by metagenomics and culture.</title>
        <authorList>
            <person name="Gilroy R."/>
            <person name="Ravi A."/>
            <person name="Getino M."/>
            <person name="Pursley I."/>
            <person name="Horton D.L."/>
            <person name="Alikhan N.F."/>
            <person name="Baker D."/>
            <person name="Gharbi K."/>
            <person name="Hall N."/>
            <person name="Watson M."/>
            <person name="Adriaenssens E.M."/>
            <person name="Foster-Nyarko E."/>
            <person name="Jarju S."/>
            <person name="Secka A."/>
            <person name="Antonio M."/>
            <person name="Oren A."/>
            <person name="Chaudhuri R.R."/>
            <person name="La Ragione R."/>
            <person name="Hildebrand F."/>
            <person name="Pallen M.J."/>
        </authorList>
    </citation>
    <scope>NUCLEOTIDE SEQUENCE</scope>
    <source>
        <strain evidence="2">CHK135-1449</strain>
    </source>
</reference>
<proteinExistence type="predicted"/>
<dbReference type="SUPFAM" id="SSF56112">
    <property type="entry name" value="Protein kinase-like (PK-like)"/>
    <property type="match status" value="1"/>
</dbReference>
<protein>
    <submittedName>
        <fullName evidence="2">Protein kinase</fullName>
    </submittedName>
</protein>
<dbReference type="AlphaFoldDB" id="A0A9D2URF7"/>
<organism evidence="2 3">
    <name type="scientific">Acinetobacter lwoffii</name>
    <dbReference type="NCBI Taxonomy" id="28090"/>
    <lineage>
        <taxon>Bacteria</taxon>
        <taxon>Pseudomonadati</taxon>
        <taxon>Pseudomonadota</taxon>
        <taxon>Gammaproteobacteria</taxon>
        <taxon>Moraxellales</taxon>
        <taxon>Moraxellaceae</taxon>
        <taxon>Acinetobacter</taxon>
    </lineage>
</organism>
<dbReference type="GO" id="GO:0004674">
    <property type="term" value="F:protein serine/threonine kinase activity"/>
    <property type="evidence" value="ECO:0007669"/>
    <property type="project" value="TreeGrafter"/>
</dbReference>
<dbReference type="Gene3D" id="1.10.510.10">
    <property type="entry name" value="Transferase(Phosphotransferase) domain 1"/>
    <property type="match status" value="1"/>
</dbReference>
<dbReference type="PROSITE" id="PS50011">
    <property type="entry name" value="PROTEIN_KINASE_DOM"/>
    <property type="match status" value="1"/>
</dbReference>
<dbReference type="PANTHER" id="PTHR44167:SF24">
    <property type="entry name" value="SERINE_THREONINE-PROTEIN KINASE CHK2"/>
    <property type="match status" value="1"/>
</dbReference>
<accession>A0A9D2URF7</accession>
<sequence>MLQLNPDTLSSLNWQLKTKARSLGFGRRLYYLNEPGPYWLKTQLADSSSSVWQQVQQGFQHELEFYRAYQHAGLQCLLPAWIIQQPVKIAYDTFQQALILPDFPAYFDGTPETLSILEIQQYLLRVLEPLIELQELGYFHADLKREHFVHDQGRVYLIDFEQVHSLSESVIKEMNATPRYMAPELFHGKPKSLQSEVYALGIIFYEWLSGQRLQAASYEDWAYIHCQRFKLELPTGLKAFQKLLEGMLCRQQQNRLADFKVVKYCLMTEIE</sequence>
<evidence type="ECO:0000313" key="2">
    <source>
        <dbReference type="EMBL" id="HJF27338.1"/>
    </source>
</evidence>
<dbReference type="InterPro" id="IPR011009">
    <property type="entry name" value="Kinase-like_dom_sf"/>
</dbReference>
<dbReference type="Proteomes" id="UP000787156">
    <property type="component" value="Unassembled WGS sequence"/>
</dbReference>
<comment type="caution">
    <text evidence="2">The sequence shown here is derived from an EMBL/GenBank/DDBJ whole genome shotgun (WGS) entry which is preliminary data.</text>
</comment>
<dbReference type="PANTHER" id="PTHR44167">
    <property type="entry name" value="OVARIAN-SPECIFIC SERINE/THREONINE-PROTEIN KINASE LOK-RELATED"/>
    <property type="match status" value="1"/>
</dbReference>